<feature type="transmembrane region" description="Helical" evidence="1">
    <location>
        <begin position="80"/>
        <end position="99"/>
    </location>
</feature>
<proteinExistence type="predicted"/>
<sequence>MKELNDKELDALIAETLQRQMIQDAIQVEVMKELRHAKQRSKWNSMLRLVAFSFGLPLLLLVSAYGAYCAMKVDNFSTPLVIVMSAFVGLVIYACDGLVKNFSYR</sequence>
<evidence type="ECO:0000313" key="2">
    <source>
        <dbReference type="EMBL" id="KGF44652.1"/>
    </source>
</evidence>
<dbReference type="AlphaFoldDB" id="A0A096BPS1"/>
<reference evidence="2 3" key="1">
    <citation type="submission" date="2014-07" db="EMBL/GenBank/DDBJ databases">
        <authorList>
            <person name="McCorrison J."/>
            <person name="Sanka R."/>
            <person name="Torralba M."/>
            <person name="Gillis M."/>
            <person name="Haft D.H."/>
            <person name="Methe B."/>
            <person name="Sutton G."/>
            <person name="Nelson K.E."/>
        </authorList>
    </citation>
    <scope>NUCLEOTIDE SEQUENCE [LARGE SCALE GENOMIC DNA]</scope>
    <source>
        <strain evidence="2 3">DNF00320</strain>
    </source>
</reference>
<organism evidence="2 3">
    <name type="scientific">Prevotella bivia DNF00320</name>
    <dbReference type="NCBI Taxonomy" id="1401068"/>
    <lineage>
        <taxon>Bacteria</taxon>
        <taxon>Pseudomonadati</taxon>
        <taxon>Bacteroidota</taxon>
        <taxon>Bacteroidia</taxon>
        <taxon>Bacteroidales</taxon>
        <taxon>Prevotellaceae</taxon>
        <taxon>Prevotella</taxon>
    </lineage>
</organism>
<protein>
    <submittedName>
        <fullName evidence="2">Uncharacterized protein</fullName>
    </submittedName>
</protein>
<dbReference type="Proteomes" id="UP000029525">
    <property type="component" value="Unassembled WGS sequence"/>
</dbReference>
<dbReference type="RefSeq" id="WP_036867008.1">
    <property type="nucleotide sequence ID" value="NZ_JRNQ01000032.1"/>
</dbReference>
<keyword evidence="1" id="KW-0472">Membrane</keyword>
<comment type="caution">
    <text evidence="2">The sequence shown here is derived from an EMBL/GenBank/DDBJ whole genome shotgun (WGS) entry which is preliminary data.</text>
</comment>
<name>A0A096BPS1_9BACT</name>
<gene>
    <name evidence="2" type="ORF">HMPREF0647_05840</name>
</gene>
<keyword evidence="1" id="KW-1133">Transmembrane helix</keyword>
<dbReference type="OrthoDB" id="1081892at2"/>
<accession>A0A096BPS1</accession>
<evidence type="ECO:0000313" key="3">
    <source>
        <dbReference type="Proteomes" id="UP000029525"/>
    </source>
</evidence>
<feature type="transmembrane region" description="Helical" evidence="1">
    <location>
        <begin position="46"/>
        <end position="68"/>
    </location>
</feature>
<keyword evidence="1" id="KW-0812">Transmembrane</keyword>
<dbReference type="EMBL" id="JRNQ01000032">
    <property type="protein sequence ID" value="KGF44652.1"/>
    <property type="molecule type" value="Genomic_DNA"/>
</dbReference>
<evidence type="ECO:0000256" key="1">
    <source>
        <dbReference type="SAM" id="Phobius"/>
    </source>
</evidence>